<dbReference type="Pfam" id="PF02137">
    <property type="entry name" value="A_deamin"/>
    <property type="match status" value="1"/>
</dbReference>
<dbReference type="InParanoid" id="D8SUQ7"/>
<dbReference type="PROSITE" id="PS50141">
    <property type="entry name" value="A_DEAMIN_EDITASE"/>
    <property type="match status" value="1"/>
</dbReference>
<dbReference type="GO" id="GO:0003726">
    <property type="term" value="F:double-stranded RNA adenosine deaminase activity"/>
    <property type="evidence" value="ECO:0000318"/>
    <property type="project" value="GO_Central"/>
</dbReference>
<dbReference type="eggNOG" id="KOG2777">
    <property type="taxonomic scope" value="Eukaryota"/>
</dbReference>
<dbReference type="PANTHER" id="PTHR10910">
    <property type="entry name" value="EUKARYOTE SPECIFIC DSRNA BINDING PROTEIN"/>
    <property type="match status" value="1"/>
</dbReference>
<protein>
    <recommendedName>
        <fullName evidence="1">A to I editase domain-containing protein</fullName>
    </recommendedName>
</protein>
<dbReference type="FunCoup" id="D8SUQ7">
    <property type="interactions" value="2752"/>
</dbReference>
<organism evidence="3">
    <name type="scientific">Selaginella moellendorffii</name>
    <name type="common">Spikemoss</name>
    <dbReference type="NCBI Taxonomy" id="88036"/>
    <lineage>
        <taxon>Eukaryota</taxon>
        <taxon>Viridiplantae</taxon>
        <taxon>Streptophyta</taxon>
        <taxon>Embryophyta</taxon>
        <taxon>Tracheophyta</taxon>
        <taxon>Lycopodiopsida</taxon>
        <taxon>Selaginellales</taxon>
        <taxon>Selaginellaceae</taxon>
        <taxon>Selaginella</taxon>
    </lineage>
</organism>
<dbReference type="GO" id="GO:0008251">
    <property type="term" value="F:tRNA-specific adenosine deaminase activity"/>
    <property type="evidence" value="ECO:0000318"/>
    <property type="project" value="GO_Central"/>
</dbReference>
<dbReference type="Gramene" id="EFJ11931">
    <property type="protein sequence ID" value="EFJ11931"/>
    <property type="gene ID" value="SELMODRAFT_425916"/>
</dbReference>
<name>D8SUQ7_SELML</name>
<dbReference type="EMBL" id="GL377643">
    <property type="protein sequence ID" value="EFJ11931.1"/>
    <property type="molecule type" value="Genomic_DNA"/>
</dbReference>
<dbReference type="PANTHER" id="PTHR10910:SF62">
    <property type="entry name" value="AT07585P-RELATED"/>
    <property type="match status" value="1"/>
</dbReference>
<dbReference type="SMART" id="SM00552">
    <property type="entry name" value="ADEAMc"/>
    <property type="match status" value="1"/>
</dbReference>
<dbReference type="KEGG" id="smo:SELMODRAFT_425916"/>
<reference evidence="2 3" key="1">
    <citation type="journal article" date="2011" name="Science">
        <title>The Selaginella genome identifies genetic changes associated with the evolution of vascular plants.</title>
        <authorList>
            <person name="Banks J.A."/>
            <person name="Nishiyama T."/>
            <person name="Hasebe M."/>
            <person name="Bowman J.L."/>
            <person name="Gribskov M."/>
            <person name="dePamphilis C."/>
            <person name="Albert V.A."/>
            <person name="Aono N."/>
            <person name="Aoyama T."/>
            <person name="Ambrose B.A."/>
            <person name="Ashton N.W."/>
            <person name="Axtell M.J."/>
            <person name="Barker E."/>
            <person name="Barker M.S."/>
            <person name="Bennetzen J.L."/>
            <person name="Bonawitz N.D."/>
            <person name="Chapple C."/>
            <person name="Cheng C."/>
            <person name="Correa L.G."/>
            <person name="Dacre M."/>
            <person name="DeBarry J."/>
            <person name="Dreyer I."/>
            <person name="Elias M."/>
            <person name="Engstrom E.M."/>
            <person name="Estelle M."/>
            <person name="Feng L."/>
            <person name="Finet C."/>
            <person name="Floyd S.K."/>
            <person name="Frommer W.B."/>
            <person name="Fujita T."/>
            <person name="Gramzow L."/>
            <person name="Gutensohn M."/>
            <person name="Harholt J."/>
            <person name="Hattori M."/>
            <person name="Heyl A."/>
            <person name="Hirai T."/>
            <person name="Hiwatashi Y."/>
            <person name="Ishikawa M."/>
            <person name="Iwata M."/>
            <person name="Karol K.G."/>
            <person name="Koehler B."/>
            <person name="Kolukisaoglu U."/>
            <person name="Kubo M."/>
            <person name="Kurata T."/>
            <person name="Lalonde S."/>
            <person name="Li K."/>
            <person name="Li Y."/>
            <person name="Litt A."/>
            <person name="Lyons E."/>
            <person name="Manning G."/>
            <person name="Maruyama T."/>
            <person name="Michael T.P."/>
            <person name="Mikami K."/>
            <person name="Miyazaki S."/>
            <person name="Morinaga S."/>
            <person name="Murata T."/>
            <person name="Mueller-Roeber B."/>
            <person name="Nelson D.R."/>
            <person name="Obara M."/>
            <person name="Oguri Y."/>
            <person name="Olmstead R.G."/>
            <person name="Onodera N."/>
            <person name="Petersen B.L."/>
            <person name="Pils B."/>
            <person name="Prigge M."/>
            <person name="Rensing S.A."/>
            <person name="Riano-Pachon D.M."/>
            <person name="Roberts A.W."/>
            <person name="Sato Y."/>
            <person name="Scheller H.V."/>
            <person name="Schulz B."/>
            <person name="Schulz C."/>
            <person name="Shakirov E.V."/>
            <person name="Shibagaki N."/>
            <person name="Shinohara N."/>
            <person name="Shippen D.E."/>
            <person name="Soerensen I."/>
            <person name="Sotooka R."/>
            <person name="Sugimoto N."/>
            <person name="Sugita M."/>
            <person name="Sumikawa N."/>
            <person name="Tanurdzic M."/>
            <person name="Theissen G."/>
            <person name="Ulvskov P."/>
            <person name="Wakazuki S."/>
            <person name="Weng J.K."/>
            <person name="Willats W.W."/>
            <person name="Wipf D."/>
            <person name="Wolf P.G."/>
            <person name="Yang L."/>
            <person name="Zimmer A.D."/>
            <person name="Zhu Q."/>
            <person name="Mitros T."/>
            <person name="Hellsten U."/>
            <person name="Loque D."/>
            <person name="Otillar R."/>
            <person name="Salamov A."/>
            <person name="Schmutz J."/>
            <person name="Shapiro H."/>
            <person name="Lindquist E."/>
            <person name="Lucas S."/>
            <person name="Rokhsar D."/>
            <person name="Grigoriev I.V."/>
        </authorList>
    </citation>
    <scope>NUCLEOTIDE SEQUENCE [LARGE SCALE GENOMIC DNA]</scope>
</reference>
<evidence type="ECO:0000259" key="1">
    <source>
        <dbReference type="PROSITE" id="PS50141"/>
    </source>
</evidence>
<dbReference type="AlphaFoldDB" id="D8SUQ7"/>
<dbReference type="GO" id="GO:0006382">
    <property type="term" value="P:adenosine to inosine editing"/>
    <property type="evidence" value="ECO:0000318"/>
    <property type="project" value="GO_Central"/>
</dbReference>
<evidence type="ECO:0000313" key="3">
    <source>
        <dbReference type="Proteomes" id="UP000001514"/>
    </source>
</evidence>
<evidence type="ECO:0000313" key="2">
    <source>
        <dbReference type="EMBL" id="EFJ11931.1"/>
    </source>
</evidence>
<gene>
    <name evidence="2" type="ORF">SELMODRAFT_425916</name>
</gene>
<dbReference type="Proteomes" id="UP000001514">
    <property type="component" value="Unassembled WGS sequence"/>
</dbReference>
<accession>D8SUQ7</accession>
<dbReference type="GO" id="GO:0005730">
    <property type="term" value="C:nucleolus"/>
    <property type="evidence" value="ECO:0000318"/>
    <property type="project" value="GO_Central"/>
</dbReference>
<dbReference type="GO" id="GO:0003725">
    <property type="term" value="F:double-stranded RNA binding"/>
    <property type="evidence" value="ECO:0000318"/>
    <property type="project" value="GO_Central"/>
</dbReference>
<dbReference type="OMA" id="HPKKITY"/>
<dbReference type="HOGENOM" id="CLU_005382_5_1_1"/>
<dbReference type="STRING" id="88036.D8SUQ7"/>
<dbReference type="GO" id="GO:0006396">
    <property type="term" value="P:RNA processing"/>
    <property type="evidence" value="ECO:0000318"/>
    <property type="project" value="GO_Central"/>
</dbReference>
<proteinExistence type="predicted"/>
<dbReference type="InterPro" id="IPR002466">
    <property type="entry name" value="A_deamin"/>
</dbReference>
<feature type="domain" description="A to I editase" evidence="1">
    <location>
        <begin position="51"/>
        <end position="369"/>
    </location>
</feature>
<sequence length="419" mass="45556">MDWGECVSKAVLERYKCLPKKGKPQGGEYTVLGAFLVSDCDSSIASLRVIALGTGTKCLGGSQRSLAGDTINDCHAEVIARRTLLKLLYTDIGSFVDEGQDSRSKFFKRDDNGRLRMRPEIRLHLYISQSPCGDACILGVDPGAGEDDHSEFCCTTGAKLVSTQVHSEQSLQTTGMLRRKPGRGDATFSMSCSDKIARWNVLGVQGALLSLFLNEPVYISTITVARSTKASPLVSDLACIEALQRATFGRLCSVARNLEAPYRLNQPVIWLAPTPPEDYMLYPSGLACGYSISWDSSGSHEVVIGTTGRKQGAAGKGALLPATESKLNRKSLGRSFRHLLTHFFPGLACSNYLECKKLALTYLEAKEILLHLNSPFAGWLSNTLEKQNAFISLVDIFPSSLKTSTSKTIRSLLKGTLSL</sequence>
<dbReference type="GO" id="GO:0005737">
    <property type="term" value="C:cytoplasm"/>
    <property type="evidence" value="ECO:0000318"/>
    <property type="project" value="GO_Central"/>
</dbReference>
<keyword evidence="3" id="KW-1185">Reference proteome</keyword>